<dbReference type="PANTHER" id="PTHR43031:SF1">
    <property type="entry name" value="PYRIDINE NUCLEOTIDE-DISULPHIDE OXIDOREDUCTASE"/>
    <property type="match status" value="1"/>
</dbReference>
<comment type="caution">
    <text evidence="2">The sequence shown here is derived from an EMBL/GenBank/DDBJ whole genome shotgun (WGS) entry which is preliminary data.</text>
</comment>
<dbReference type="PROSITE" id="PS50206">
    <property type="entry name" value="RHODANESE_3"/>
    <property type="match status" value="1"/>
</dbReference>
<dbReference type="InterPro" id="IPR036873">
    <property type="entry name" value="Rhodanese-like_dom_sf"/>
</dbReference>
<dbReference type="Gene3D" id="3.40.250.10">
    <property type="entry name" value="Rhodanese-like domain"/>
    <property type="match status" value="1"/>
</dbReference>
<dbReference type="CDD" id="cd00158">
    <property type="entry name" value="RHOD"/>
    <property type="match status" value="1"/>
</dbReference>
<dbReference type="OrthoDB" id="9800872at2"/>
<keyword evidence="2" id="KW-0548">Nucleotidyltransferase</keyword>
<keyword evidence="2" id="KW-0808">Transferase</keyword>
<dbReference type="RefSeq" id="WP_111325520.1">
    <property type="nucleotide sequence ID" value="NZ_BIFX01000001.1"/>
</dbReference>
<name>A0A326TZL8_THEHA</name>
<evidence type="ECO:0000313" key="3">
    <source>
        <dbReference type="Proteomes" id="UP000248806"/>
    </source>
</evidence>
<dbReference type="GO" id="GO:0016779">
    <property type="term" value="F:nucleotidyltransferase activity"/>
    <property type="evidence" value="ECO:0007669"/>
    <property type="project" value="UniProtKB-KW"/>
</dbReference>
<accession>A0A326TZL8</accession>
<keyword evidence="3" id="KW-1185">Reference proteome</keyword>
<gene>
    <name evidence="2" type="ORF">EI42_05245</name>
</gene>
<dbReference type="PANTHER" id="PTHR43031">
    <property type="entry name" value="FAD-DEPENDENT OXIDOREDUCTASE"/>
    <property type="match status" value="1"/>
</dbReference>
<dbReference type="SMART" id="SM00450">
    <property type="entry name" value="RHOD"/>
    <property type="match status" value="1"/>
</dbReference>
<feature type="domain" description="Rhodanese" evidence="1">
    <location>
        <begin position="24"/>
        <end position="119"/>
    </location>
</feature>
<dbReference type="AlphaFoldDB" id="A0A326TZL8"/>
<dbReference type="EMBL" id="QKUF01000029">
    <property type="protein sequence ID" value="PZW22900.1"/>
    <property type="molecule type" value="Genomic_DNA"/>
</dbReference>
<protein>
    <submittedName>
        <fullName evidence="2">Adenylyltransferase/sulfurtransferase</fullName>
    </submittedName>
</protein>
<sequence length="119" mass="13384">MAYEEQEAALPYTTISTEQAKQMIETGAHVVDVREPEEWQSGHIAQAQLVPINSKGIYLFGKALEELHLPTDKEVIFVCRSGHRSSIASEIASLLGFQKVYNLANGMIGWLDHRYPVER</sequence>
<proteinExistence type="predicted"/>
<evidence type="ECO:0000259" key="1">
    <source>
        <dbReference type="PROSITE" id="PS50206"/>
    </source>
</evidence>
<dbReference type="Proteomes" id="UP000248806">
    <property type="component" value="Unassembled WGS sequence"/>
</dbReference>
<reference evidence="2 3" key="1">
    <citation type="submission" date="2018-06" db="EMBL/GenBank/DDBJ databases">
        <title>Genomic Encyclopedia of Archaeal and Bacterial Type Strains, Phase II (KMG-II): from individual species to whole genera.</title>
        <authorList>
            <person name="Goeker M."/>
        </authorList>
    </citation>
    <scope>NUCLEOTIDE SEQUENCE [LARGE SCALE GENOMIC DNA]</scope>
    <source>
        <strain evidence="2 3">ATCC BAA-1881</strain>
    </source>
</reference>
<dbReference type="InterPro" id="IPR001763">
    <property type="entry name" value="Rhodanese-like_dom"/>
</dbReference>
<dbReference type="InterPro" id="IPR050229">
    <property type="entry name" value="GlpE_sulfurtransferase"/>
</dbReference>
<dbReference type="SUPFAM" id="SSF52821">
    <property type="entry name" value="Rhodanese/Cell cycle control phosphatase"/>
    <property type="match status" value="1"/>
</dbReference>
<dbReference type="Pfam" id="PF00581">
    <property type="entry name" value="Rhodanese"/>
    <property type="match status" value="1"/>
</dbReference>
<evidence type="ECO:0000313" key="2">
    <source>
        <dbReference type="EMBL" id="PZW22900.1"/>
    </source>
</evidence>
<organism evidence="2 3">
    <name type="scientific">Thermosporothrix hazakensis</name>
    <dbReference type="NCBI Taxonomy" id="644383"/>
    <lineage>
        <taxon>Bacteria</taxon>
        <taxon>Bacillati</taxon>
        <taxon>Chloroflexota</taxon>
        <taxon>Ktedonobacteria</taxon>
        <taxon>Ktedonobacterales</taxon>
        <taxon>Thermosporotrichaceae</taxon>
        <taxon>Thermosporothrix</taxon>
    </lineage>
</organism>